<comment type="caution">
    <text evidence="2">The sequence shown here is derived from an EMBL/GenBank/DDBJ whole genome shotgun (WGS) entry which is preliminary data.</text>
</comment>
<dbReference type="Proteomes" id="UP001271007">
    <property type="component" value="Unassembled WGS sequence"/>
</dbReference>
<evidence type="ECO:0000313" key="3">
    <source>
        <dbReference type="Proteomes" id="UP001271007"/>
    </source>
</evidence>
<reference evidence="2" key="1">
    <citation type="submission" date="2023-04" db="EMBL/GenBank/DDBJ databases">
        <title>Black Yeasts Isolated from many extreme environments.</title>
        <authorList>
            <person name="Coleine C."/>
            <person name="Stajich J.E."/>
            <person name="Selbmann L."/>
        </authorList>
    </citation>
    <scope>NUCLEOTIDE SEQUENCE</scope>
    <source>
        <strain evidence="2">CCFEE 5312</strain>
    </source>
</reference>
<accession>A0AAJ0DKP9</accession>
<name>A0AAJ0DKP9_9PEZI</name>
<protein>
    <submittedName>
        <fullName evidence="2">Uncharacterized protein</fullName>
    </submittedName>
</protein>
<keyword evidence="3" id="KW-1185">Reference proteome</keyword>
<gene>
    <name evidence="2" type="ORF">LTR09_006512</name>
</gene>
<dbReference type="EMBL" id="JAWDJX010000021">
    <property type="protein sequence ID" value="KAK3052302.1"/>
    <property type="molecule type" value="Genomic_DNA"/>
</dbReference>
<proteinExistence type="predicted"/>
<organism evidence="2 3">
    <name type="scientific">Extremus antarcticus</name>
    <dbReference type="NCBI Taxonomy" id="702011"/>
    <lineage>
        <taxon>Eukaryota</taxon>
        <taxon>Fungi</taxon>
        <taxon>Dikarya</taxon>
        <taxon>Ascomycota</taxon>
        <taxon>Pezizomycotina</taxon>
        <taxon>Dothideomycetes</taxon>
        <taxon>Dothideomycetidae</taxon>
        <taxon>Mycosphaerellales</taxon>
        <taxon>Extremaceae</taxon>
        <taxon>Extremus</taxon>
    </lineage>
</organism>
<dbReference type="AlphaFoldDB" id="A0AAJ0DKP9"/>
<sequence>MALLTGKVSRVEEETGQQVTITTSIAEVGHPSKVKQQLQSPLFRIPPEVRNHIFHFATLPDYKSSNLYSKHGLRHALDDGIVQKYHTSLLLTCRLIWLETNGLPLRWVAHHFYFINVANPDLLADGEAATEIFEANVARQEVLWRHLTPIGRSNLQHIHYHTAVTDKTGTKGSVWADRMLGRLKTGLQLSPPKLLTLTVRHHDWPRERERHHDDFGIERAWDWSVSHVMFLKLLFKGLCDLEVPTFRLVLEGDISQAKNLSAVMEDLKASMAVVSKFFEDESPVMRLQIPVEERLWLEPVYEESARGTGLEPQQESAEQPERADGVQLVDQWRLGGPGEEL</sequence>
<evidence type="ECO:0000256" key="1">
    <source>
        <dbReference type="SAM" id="MobiDB-lite"/>
    </source>
</evidence>
<evidence type="ECO:0000313" key="2">
    <source>
        <dbReference type="EMBL" id="KAK3052302.1"/>
    </source>
</evidence>
<feature type="region of interest" description="Disordered" evidence="1">
    <location>
        <begin position="306"/>
        <end position="341"/>
    </location>
</feature>